<name>A0A9P4WTS3_9PLEO</name>
<reference evidence="1" key="1">
    <citation type="submission" date="2019-04" db="EMBL/GenBank/DDBJ databases">
        <title>Sequencing of skin fungus with MAO and IRED activity.</title>
        <authorList>
            <person name="Marsaioli A.J."/>
            <person name="Bonatto J.M.C."/>
            <person name="Reis Junior O."/>
        </authorList>
    </citation>
    <scope>NUCLEOTIDE SEQUENCE</scope>
    <source>
        <strain evidence="1">28M1</strain>
    </source>
</reference>
<dbReference type="AlphaFoldDB" id="A0A9P4WTS3"/>
<dbReference type="EMBL" id="SWKV01000019">
    <property type="protein sequence ID" value="KAF3041713.1"/>
    <property type="molecule type" value="Genomic_DNA"/>
</dbReference>
<dbReference type="Proteomes" id="UP000758155">
    <property type="component" value="Unassembled WGS sequence"/>
</dbReference>
<evidence type="ECO:0008006" key="3">
    <source>
        <dbReference type="Google" id="ProtNLM"/>
    </source>
</evidence>
<dbReference type="InterPro" id="IPR053157">
    <property type="entry name" value="Sterol_Uptake_Regulator"/>
</dbReference>
<dbReference type="PANTHER" id="PTHR47784">
    <property type="entry name" value="STEROL UPTAKE CONTROL PROTEIN 2"/>
    <property type="match status" value="1"/>
</dbReference>
<comment type="caution">
    <text evidence="1">The sequence shown here is derived from an EMBL/GenBank/DDBJ whole genome shotgun (WGS) entry which is preliminary data.</text>
</comment>
<evidence type="ECO:0000313" key="1">
    <source>
        <dbReference type="EMBL" id="KAF3041713.1"/>
    </source>
</evidence>
<dbReference type="Pfam" id="PF11951">
    <property type="entry name" value="Fungal_trans_2"/>
    <property type="match status" value="1"/>
</dbReference>
<dbReference type="InterPro" id="IPR021858">
    <property type="entry name" value="Fun_TF"/>
</dbReference>
<dbReference type="PANTHER" id="PTHR47784:SF5">
    <property type="entry name" value="STEROL UPTAKE CONTROL PROTEIN 2"/>
    <property type="match status" value="1"/>
</dbReference>
<evidence type="ECO:0000313" key="2">
    <source>
        <dbReference type="Proteomes" id="UP000758155"/>
    </source>
</evidence>
<keyword evidence="2" id="KW-1185">Reference proteome</keyword>
<organism evidence="1 2">
    <name type="scientific">Didymella heteroderae</name>
    <dbReference type="NCBI Taxonomy" id="1769908"/>
    <lineage>
        <taxon>Eukaryota</taxon>
        <taxon>Fungi</taxon>
        <taxon>Dikarya</taxon>
        <taxon>Ascomycota</taxon>
        <taxon>Pezizomycotina</taxon>
        <taxon>Dothideomycetes</taxon>
        <taxon>Pleosporomycetidae</taxon>
        <taxon>Pleosporales</taxon>
        <taxon>Pleosporineae</taxon>
        <taxon>Didymellaceae</taxon>
        <taxon>Didymella</taxon>
    </lineage>
</organism>
<protein>
    <recommendedName>
        <fullName evidence="3">Sequence-specific DNA binding RNA polymerase II transcription factor</fullName>
    </recommendedName>
</protein>
<accession>A0A9P4WTS3</accession>
<sequence length="303" mass="33901">MELLFYYMNSTVETMSNGPDVDVWRKAIPEEASRHEFLMDGLLGLAALHFASNHPAARWKYVEYASRYQASALRKYAFALQSVTESNSHAVFAYAIITMILALAFATVHRDGTSSTSIDDMISFFRLLQGIGAVNHVSGANLSKGPFSALWDLEHGEDQNVELRSGVATALDALMQRAQRYANEESSGRSQVYLSSIERLEHVFRRLETSQNLRHIMAWPSGVKSDLLEYMLDGDPMARLIFLHYGVLLVHAHDRWWAKGFGMRLTEDLAASLCALSPDWASSTEWARTCAKSRAEQAGASKE</sequence>
<dbReference type="OrthoDB" id="4937900at2759"/>
<proteinExistence type="predicted"/>
<dbReference type="GO" id="GO:0001228">
    <property type="term" value="F:DNA-binding transcription activator activity, RNA polymerase II-specific"/>
    <property type="evidence" value="ECO:0007669"/>
    <property type="project" value="TreeGrafter"/>
</dbReference>
<gene>
    <name evidence="1" type="ORF">E8E12_006707</name>
</gene>